<sequence>MNIADYKGVWVFAEQREGELQKVSLELLGEGRRIADELGVNLTALLLGSNIEGL</sequence>
<name>A0ABW8SGC8_9CLOT</name>
<protein>
    <submittedName>
        <fullName evidence="2">Electron transfer flavoprotein subunit alpha</fullName>
    </submittedName>
</protein>
<keyword evidence="3" id="KW-1185">Reference proteome</keyword>
<evidence type="ECO:0000313" key="2">
    <source>
        <dbReference type="EMBL" id="MFL0168819.1"/>
    </source>
</evidence>
<dbReference type="Pfam" id="PF01012">
    <property type="entry name" value="ETF"/>
    <property type="match status" value="1"/>
</dbReference>
<dbReference type="InterPro" id="IPR014729">
    <property type="entry name" value="Rossmann-like_a/b/a_fold"/>
</dbReference>
<accession>A0ABW8SGC8</accession>
<feature type="non-terminal residue" evidence="2">
    <location>
        <position position="54"/>
    </location>
</feature>
<evidence type="ECO:0000313" key="3">
    <source>
        <dbReference type="Proteomes" id="UP001623600"/>
    </source>
</evidence>
<feature type="domain" description="Electron transfer flavoprotein alpha/beta-subunit N-terminal" evidence="1">
    <location>
        <begin position="9"/>
        <end position="50"/>
    </location>
</feature>
<dbReference type="EMBL" id="JBJIAB010000118">
    <property type="protein sequence ID" value="MFL0168819.1"/>
    <property type="molecule type" value="Genomic_DNA"/>
</dbReference>
<dbReference type="SUPFAM" id="SSF52402">
    <property type="entry name" value="Adenine nucleotide alpha hydrolases-like"/>
    <property type="match status" value="1"/>
</dbReference>
<gene>
    <name evidence="2" type="ORF">ACJDTP_27580</name>
</gene>
<comment type="caution">
    <text evidence="2">The sequence shown here is derived from an EMBL/GenBank/DDBJ whole genome shotgun (WGS) entry which is preliminary data.</text>
</comment>
<dbReference type="Proteomes" id="UP001623600">
    <property type="component" value="Unassembled WGS sequence"/>
</dbReference>
<reference evidence="2 3" key="1">
    <citation type="submission" date="2024-11" db="EMBL/GenBank/DDBJ databases">
        <authorList>
            <person name="Heng Y.C."/>
            <person name="Lim A.C.H."/>
            <person name="Lee J.K.Y."/>
            <person name="Kittelmann S."/>
        </authorList>
    </citation>
    <scope>NUCLEOTIDE SEQUENCE [LARGE SCALE GENOMIC DNA]</scope>
    <source>
        <strain evidence="2 3">WILCCON 0112</strain>
    </source>
</reference>
<organism evidence="2 3">
    <name type="scientific">Candidatus Clostridium helianthi</name>
    <dbReference type="NCBI Taxonomy" id="3381660"/>
    <lineage>
        <taxon>Bacteria</taxon>
        <taxon>Bacillati</taxon>
        <taxon>Bacillota</taxon>
        <taxon>Clostridia</taxon>
        <taxon>Eubacteriales</taxon>
        <taxon>Clostridiaceae</taxon>
        <taxon>Clostridium</taxon>
    </lineage>
</organism>
<dbReference type="InterPro" id="IPR014730">
    <property type="entry name" value="ETF_a/b_N"/>
</dbReference>
<evidence type="ECO:0000259" key="1">
    <source>
        <dbReference type="Pfam" id="PF01012"/>
    </source>
</evidence>
<dbReference type="Gene3D" id="3.40.50.620">
    <property type="entry name" value="HUPs"/>
    <property type="match status" value="1"/>
</dbReference>
<proteinExistence type="predicted"/>